<proteinExistence type="predicted"/>
<dbReference type="EC" id="4.1.1.37" evidence="2"/>
<name>A0A9D2WSR8_9FIRM</name>
<dbReference type="InterPro" id="IPR038071">
    <property type="entry name" value="UROD/MetE-like_sf"/>
</dbReference>
<comment type="caution">
    <text evidence="2">The sequence shown here is derived from an EMBL/GenBank/DDBJ whole genome shotgun (WGS) entry which is preliminary data.</text>
</comment>
<protein>
    <submittedName>
        <fullName evidence="2">Uroporphyrinogen decarboxylase</fullName>
        <ecNumber evidence="2">4.1.1.37</ecNumber>
    </submittedName>
</protein>
<dbReference type="RefSeq" id="WP_161820826.1">
    <property type="nucleotide sequence ID" value="NZ_LSRS01000001.1"/>
</dbReference>
<dbReference type="PANTHER" id="PTHR47099">
    <property type="entry name" value="METHYLCOBAMIDE:COM METHYLTRANSFERASE MTBA"/>
    <property type="match status" value="1"/>
</dbReference>
<dbReference type="OrthoDB" id="9780425at2"/>
<dbReference type="EMBL" id="LSRS01000001">
    <property type="protein sequence ID" value="KAF1086693.1"/>
    <property type="molecule type" value="Genomic_DNA"/>
</dbReference>
<evidence type="ECO:0000313" key="2">
    <source>
        <dbReference type="EMBL" id="KAF1086693.1"/>
    </source>
</evidence>
<dbReference type="GO" id="GO:0004853">
    <property type="term" value="F:uroporphyrinogen decarboxylase activity"/>
    <property type="evidence" value="ECO:0007669"/>
    <property type="project" value="UniProtKB-EC"/>
</dbReference>
<evidence type="ECO:0000259" key="1">
    <source>
        <dbReference type="Pfam" id="PF01208"/>
    </source>
</evidence>
<dbReference type="SUPFAM" id="SSF51726">
    <property type="entry name" value="UROD/MetE-like"/>
    <property type="match status" value="1"/>
</dbReference>
<accession>A0A9D2WSR8</accession>
<dbReference type="GO" id="GO:0006779">
    <property type="term" value="P:porphyrin-containing compound biosynthetic process"/>
    <property type="evidence" value="ECO:0007669"/>
    <property type="project" value="InterPro"/>
</dbReference>
<dbReference type="InterPro" id="IPR052024">
    <property type="entry name" value="Methanogen_methyltrans"/>
</dbReference>
<dbReference type="Proteomes" id="UP000798488">
    <property type="component" value="Unassembled WGS sequence"/>
</dbReference>
<feature type="domain" description="Uroporphyrinogen decarboxylase (URO-D)" evidence="1">
    <location>
        <begin position="14"/>
        <end position="347"/>
    </location>
</feature>
<dbReference type="AlphaFoldDB" id="A0A9D2WSR8"/>
<dbReference type="InterPro" id="IPR000257">
    <property type="entry name" value="Uroporphyrinogen_deCOase"/>
</dbReference>
<sequence length="374" mass="40590">MGNVNLSRVNEMTPVERAAAMAKGESVDRLPCNPNVANGVARVYGCKISEFNSDAKTLATAQIASYKRFGYDSVRIFTDLFTLCEAMGAKVKFPEDDTADLLEPAIIDVKDIGKLQPANPYKDGRLPVQLDAMKYLIEEVGNEVGCSGAVVGPFTNAFFLLGVDNTLKLITKNPEAVHALCRVSLETCKIFAEAVIKLGLTPTISEPMSSCSVVSPKTFREFSAPYLKELVDFIKSKGKGVIMHICGKTSHIWQDIADMGVNGFSIDNVASLADCKKSIGNQVRILGNVDPGGVVYCGTPLDVRLKTLEGIADCYDSPKGYTPMSGCSLPVETPFENIQAMMDTVRDVGYPVRPEKVEAMIADCKKQLESLKYN</sequence>
<dbReference type="PANTHER" id="PTHR47099:SF1">
    <property type="entry name" value="METHYLCOBAMIDE:COM METHYLTRANSFERASE MTBA"/>
    <property type="match status" value="1"/>
</dbReference>
<keyword evidence="3" id="KW-1185">Reference proteome</keyword>
<evidence type="ECO:0000313" key="3">
    <source>
        <dbReference type="Proteomes" id="UP000798488"/>
    </source>
</evidence>
<reference evidence="2" key="1">
    <citation type="submission" date="2016-02" db="EMBL/GenBank/DDBJ databases">
        <title>Draft Genome Sequence of Sporotomaculum syntrophicum Strain FB, a Syntrophic Benzoate Degrader.</title>
        <authorList>
            <person name="Nobu M.K."/>
            <person name="Narihiro T."/>
            <person name="Qiu Y.-L."/>
            <person name="Ohashi A."/>
            <person name="Liu W.-T."/>
            <person name="Yuji S."/>
        </authorList>
    </citation>
    <scope>NUCLEOTIDE SEQUENCE</scope>
    <source>
        <strain evidence="2">FB</strain>
    </source>
</reference>
<dbReference type="Gene3D" id="3.20.20.210">
    <property type="match status" value="1"/>
</dbReference>
<dbReference type="Pfam" id="PF01208">
    <property type="entry name" value="URO-D"/>
    <property type="match status" value="1"/>
</dbReference>
<organism evidence="2 3">
    <name type="scientific">Sporotomaculum syntrophicum</name>
    <dbReference type="NCBI Taxonomy" id="182264"/>
    <lineage>
        <taxon>Bacteria</taxon>
        <taxon>Bacillati</taxon>
        <taxon>Bacillota</taxon>
        <taxon>Clostridia</taxon>
        <taxon>Eubacteriales</taxon>
        <taxon>Desulfallaceae</taxon>
        <taxon>Sporotomaculum</taxon>
    </lineage>
</organism>
<keyword evidence="2" id="KW-0456">Lyase</keyword>
<gene>
    <name evidence="2" type="primary">hemE_1</name>
    <name evidence="2" type="ORF">SPSYN_00412</name>
</gene>
<dbReference type="CDD" id="cd03465">
    <property type="entry name" value="URO-D_like"/>
    <property type="match status" value="1"/>
</dbReference>